<gene>
    <name evidence="2" type="ORF">RNZ46_16605</name>
</gene>
<dbReference type="RefSeq" id="WP_316983291.1">
    <property type="nucleotide sequence ID" value="NZ_CP136521.1"/>
</dbReference>
<feature type="signal peptide" evidence="1">
    <location>
        <begin position="1"/>
        <end position="25"/>
    </location>
</feature>
<protein>
    <submittedName>
        <fullName evidence="2">DUF6048 family protein</fullName>
    </submittedName>
</protein>
<reference evidence="3" key="1">
    <citation type="submission" date="2024-06" db="EMBL/GenBank/DDBJ databases">
        <title>Hwangdonia haimaensis gen. nov., sp. nov., a member of the family Flavobacteriaceae isolated from the haima cold seep.</title>
        <authorList>
            <person name="Li J."/>
        </authorList>
    </citation>
    <scope>NUCLEOTIDE SEQUENCE [LARGE SCALE GENOMIC DNA]</scope>
    <source>
        <strain evidence="3">SCSIO 19198</strain>
    </source>
</reference>
<dbReference type="Pfam" id="PF19515">
    <property type="entry name" value="DUF6048"/>
    <property type="match status" value="1"/>
</dbReference>
<dbReference type="AlphaFoldDB" id="A0AA97HQF6"/>
<name>A0AA97HQF6_9FLAO</name>
<keyword evidence="1" id="KW-0732">Signal</keyword>
<organism evidence="2 3">
    <name type="scientific">Hwangdonia lutea</name>
    <dbReference type="NCBI Taxonomy" id="3075823"/>
    <lineage>
        <taxon>Bacteria</taxon>
        <taxon>Pseudomonadati</taxon>
        <taxon>Bacteroidota</taxon>
        <taxon>Flavobacteriia</taxon>
        <taxon>Flavobacteriales</taxon>
        <taxon>Flavobacteriaceae</taxon>
        <taxon>Hwangdonia</taxon>
    </lineage>
</organism>
<sequence length="242" mass="27566">MKQRHILTYFISSTFLLLFCVSVNAQNDSIPNAVNDSIKIKQKYGLRVGADIGKLIRTGFDDEYTGFEIVADYRLKKKLYIAGELGVEEKNNATDYLDITTKGSYFKGGIDYNAYQNWLDMDNMIYFGFRVGASSFSHTLNSFTVYNTNQFWGEQLSSDVPQEFNGLTAIWAELIIGLKAELFNNLYMGLNVQLKVLASETEPGNFQNIYIPGFNKTYDSSRIGVGYSYTISYRIPLYKKDK</sequence>
<evidence type="ECO:0000256" key="1">
    <source>
        <dbReference type="SAM" id="SignalP"/>
    </source>
</evidence>
<proteinExistence type="predicted"/>
<feature type="chain" id="PRO_5041697445" evidence="1">
    <location>
        <begin position="26"/>
        <end position="242"/>
    </location>
</feature>
<accession>A0AA97HQF6</accession>
<dbReference type="InterPro" id="IPR046111">
    <property type="entry name" value="DUF6048"/>
</dbReference>
<evidence type="ECO:0000313" key="3">
    <source>
        <dbReference type="Proteomes" id="UP001302486"/>
    </source>
</evidence>
<dbReference type="KEGG" id="hws:RNZ46_16605"/>
<evidence type="ECO:0000313" key="2">
    <source>
        <dbReference type="EMBL" id="WOD43607.1"/>
    </source>
</evidence>
<dbReference type="EMBL" id="CP136521">
    <property type="protein sequence ID" value="WOD43607.1"/>
    <property type="molecule type" value="Genomic_DNA"/>
</dbReference>
<keyword evidence="3" id="KW-1185">Reference proteome</keyword>
<dbReference type="Proteomes" id="UP001302486">
    <property type="component" value="Chromosome"/>
</dbReference>